<dbReference type="SUPFAM" id="SSF50998">
    <property type="entry name" value="Quinoprotein alcohol dehydrogenase-like"/>
    <property type="match status" value="1"/>
</dbReference>
<dbReference type="PROSITE" id="PS00678">
    <property type="entry name" value="WD_REPEATS_1"/>
    <property type="match status" value="2"/>
</dbReference>
<dbReference type="SMART" id="SM00320">
    <property type="entry name" value="WD40"/>
    <property type="match status" value="7"/>
</dbReference>
<proteinExistence type="predicted"/>
<dbReference type="Pfam" id="PF00400">
    <property type="entry name" value="WD40"/>
    <property type="match status" value="3"/>
</dbReference>
<keyword evidence="2" id="KW-0677">Repeat</keyword>
<comment type="caution">
    <text evidence="4">The sequence shown here is derived from an EMBL/GenBank/DDBJ whole genome shotgun (WGS) entry which is preliminary data.</text>
</comment>
<reference evidence="4 5" key="1">
    <citation type="submission" date="2019-08" db="EMBL/GenBank/DDBJ databases">
        <title>Phlebobacter frassis gen. nov. sp. nov., a new member of family Sphingobacteriaceae isolated from sand fly rearing media.</title>
        <authorList>
            <person name="Kakumanu M.L."/>
            <person name="Marayati B.F."/>
            <person name="Wada-Katsumata A."/>
            <person name="Wasserberg G."/>
            <person name="Schal C."/>
            <person name="Apperson C.S."/>
            <person name="Ponnusamy L."/>
        </authorList>
    </citation>
    <scope>NUCLEOTIDE SEQUENCE [LARGE SCALE GENOMIC DNA]</scope>
    <source>
        <strain evidence="4 5">SSI9</strain>
    </source>
</reference>
<dbReference type="InterPro" id="IPR015943">
    <property type="entry name" value="WD40/YVTN_repeat-like_dom_sf"/>
</dbReference>
<dbReference type="InterPro" id="IPR001680">
    <property type="entry name" value="WD40_rpt"/>
</dbReference>
<dbReference type="PANTHER" id="PTHR19848:SF0">
    <property type="entry name" value="NOTCHLESS PROTEIN HOMOLOG 1"/>
    <property type="match status" value="1"/>
</dbReference>
<feature type="repeat" description="WD" evidence="3">
    <location>
        <begin position="12"/>
        <end position="53"/>
    </location>
</feature>
<protein>
    <submittedName>
        <fullName evidence="4">WD40 repeat domain-containing protein</fullName>
    </submittedName>
</protein>
<keyword evidence="5" id="KW-1185">Reference proteome</keyword>
<name>A0A5D4HGY9_9SPHI</name>
<feature type="repeat" description="WD" evidence="3">
    <location>
        <begin position="220"/>
        <end position="261"/>
    </location>
</feature>
<dbReference type="GO" id="GO:0000027">
    <property type="term" value="P:ribosomal large subunit assembly"/>
    <property type="evidence" value="ECO:0007669"/>
    <property type="project" value="TreeGrafter"/>
</dbReference>
<dbReference type="PRINTS" id="PR00320">
    <property type="entry name" value="GPROTEINBRPT"/>
</dbReference>
<dbReference type="Gene3D" id="2.130.10.10">
    <property type="entry name" value="YVTN repeat-like/Quinoprotein amine dehydrogenase"/>
    <property type="match status" value="2"/>
</dbReference>
<evidence type="ECO:0000313" key="5">
    <source>
        <dbReference type="Proteomes" id="UP000322362"/>
    </source>
</evidence>
<dbReference type="InterPro" id="IPR019775">
    <property type="entry name" value="WD40_repeat_CS"/>
</dbReference>
<dbReference type="EMBL" id="VTAV01000001">
    <property type="protein sequence ID" value="TYR38110.1"/>
    <property type="molecule type" value="Genomic_DNA"/>
</dbReference>
<dbReference type="AlphaFoldDB" id="A0A5D4HGY9"/>
<evidence type="ECO:0000256" key="1">
    <source>
        <dbReference type="ARBA" id="ARBA00022574"/>
    </source>
</evidence>
<dbReference type="PANTHER" id="PTHR19848">
    <property type="entry name" value="WD40 REPEAT PROTEIN"/>
    <property type="match status" value="1"/>
</dbReference>
<evidence type="ECO:0000313" key="4">
    <source>
        <dbReference type="EMBL" id="TYR38110.1"/>
    </source>
</evidence>
<feature type="repeat" description="WD" evidence="3">
    <location>
        <begin position="268"/>
        <end position="299"/>
    </location>
</feature>
<dbReference type="InterPro" id="IPR011047">
    <property type="entry name" value="Quinoprotein_ADH-like_sf"/>
</dbReference>
<dbReference type="RefSeq" id="WP_148917575.1">
    <property type="nucleotide sequence ID" value="NZ_VTAV01000001.1"/>
</dbReference>
<dbReference type="Proteomes" id="UP000322362">
    <property type="component" value="Unassembled WGS sequence"/>
</dbReference>
<dbReference type="PROSITE" id="PS50294">
    <property type="entry name" value="WD_REPEATS_REGION"/>
    <property type="match status" value="2"/>
</dbReference>
<gene>
    <name evidence="4" type="ORF">FXV77_02175</name>
</gene>
<evidence type="ECO:0000256" key="2">
    <source>
        <dbReference type="ARBA" id="ARBA00022737"/>
    </source>
</evidence>
<organism evidence="4 5">
    <name type="scientific">Sphingobacterium phlebotomi</name>
    <dbReference type="NCBI Taxonomy" id="2605433"/>
    <lineage>
        <taxon>Bacteria</taxon>
        <taxon>Pseudomonadati</taxon>
        <taxon>Bacteroidota</taxon>
        <taxon>Sphingobacteriia</taxon>
        <taxon>Sphingobacteriales</taxon>
        <taxon>Sphingobacteriaceae</taxon>
        <taxon>Sphingobacterium</taxon>
    </lineage>
</organism>
<accession>A0A5D4HGY9</accession>
<keyword evidence="1 3" id="KW-0853">WD repeat</keyword>
<dbReference type="PROSITE" id="PS50082">
    <property type="entry name" value="WD_REPEATS_2"/>
    <property type="match status" value="3"/>
</dbReference>
<evidence type="ECO:0000256" key="3">
    <source>
        <dbReference type="PROSITE-ProRule" id="PRU00221"/>
    </source>
</evidence>
<sequence>MQTIDIALSHTLAGHQNPIFTVSRGVDAKTIFTGGNDKGVVEWDLENDKFKRILCAVPASVYALQLLEGEGVLVIGLRNGEVWFVDIEKQSLISKTQTEKGAVFAIKVLPGKREIIATGEEGVAYVWSLDTYALLYRFKITDTTVRVIEPSVKAKQVAFGDKNGFVHLYDTTDFREITKQQIHSLPVTALATADTSLFSGGRDAKLVRLAKNDLSVLESITPHMFTVYGILPHPTWPIIATISRDKSIKIWDVLSLSLLKNISIERGYDAHHLSINTATWVGNQLVTAGDDKLVKVWDVFLQEEK</sequence>
<dbReference type="InterPro" id="IPR020472">
    <property type="entry name" value="WD40_PAC1"/>
</dbReference>